<protein>
    <recommendedName>
        <fullName evidence="3">Flagellar protein FlaG</fullName>
    </recommendedName>
</protein>
<comment type="caution">
    <text evidence="1">The sequence shown here is derived from an EMBL/GenBank/DDBJ whole genome shotgun (WGS) entry which is preliminary data.</text>
</comment>
<organism evidence="1 2">
    <name type="scientific">Peptoclostridium litorale DSM 5388</name>
    <dbReference type="NCBI Taxonomy" id="1121324"/>
    <lineage>
        <taxon>Bacteria</taxon>
        <taxon>Bacillati</taxon>
        <taxon>Bacillota</taxon>
        <taxon>Clostridia</taxon>
        <taxon>Peptostreptococcales</taxon>
        <taxon>Peptoclostridiaceae</taxon>
        <taxon>Peptoclostridium</taxon>
    </lineage>
</organism>
<evidence type="ECO:0000313" key="2">
    <source>
        <dbReference type="Proteomes" id="UP000027946"/>
    </source>
</evidence>
<gene>
    <name evidence="1" type="ORF">CLIT_10c05390</name>
</gene>
<evidence type="ECO:0000313" key="1">
    <source>
        <dbReference type="EMBL" id="KDR95811.1"/>
    </source>
</evidence>
<dbReference type="SUPFAM" id="SSF160214">
    <property type="entry name" value="FlaG-like"/>
    <property type="match status" value="1"/>
</dbReference>
<dbReference type="InterPro" id="IPR035924">
    <property type="entry name" value="FlaG-like_sf"/>
</dbReference>
<evidence type="ECO:0008006" key="3">
    <source>
        <dbReference type="Google" id="ProtNLM"/>
    </source>
</evidence>
<dbReference type="STRING" id="1121324.CLIT_10c05390"/>
<keyword evidence="2" id="KW-1185">Reference proteome</keyword>
<dbReference type="PANTHER" id="PTHR37166:SF1">
    <property type="entry name" value="PROTEIN FLAG"/>
    <property type="match status" value="1"/>
</dbReference>
<dbReference type="eggNOG" id="COG1334">
    <property type="taxonomic scope" value="Bacteria"/>
</dbReference>
<dbReference type="EMBL" id="JJMM01000010">
    <property type="protein sequence ID" value="KDR95811.1"/>
    <property type="molecule type" value="Genomic_DNA"/>
</dbReference>
<dbReference type="AlphaFoldDB" id="A0A069RFL9"/>
<dbReference type="InterPro" id="IPR005186">
    <property type="entry name" value="FlaG"/>
</dbReference>
<reference evidence="1 2" key="1">
    <citation type="submission" date="2014-03" db="EMBL/GenBank/DDBJ databases">
        <title>Genome sequence of Clostridium litorale W6, DSM 5388.</title>
        <authorList>
            <person name="Poehlein A."/>
            <person name="Jagirdar A."/>
            <person name="Khonsari B."/>
            <person name="Chibani C.M."/>
            <person name="Gutierrez Gutierrez D.A."/>
            <person name="Davydova E."/>
            <person name="Alghaithi H.S."/>
            <person name="Nair K.P."/>
            <person name="Dhamotharan K."/>
            <person name="Chandran L."/>
            <person name="G W."/>
            <person name="Daniel R."/>
        </authorList>
    </citation>
    <scope>NUCLEOTIDE SEQUENCE [LARGE SCALE GENOMIC DNA]</scope>
    <source>
        <strain evidence="1 2">W6</strain>
    </source>
</reference>
<dbReference type="Proteomes" id="UP000027946">
    <property type="component" value="Unassembled WGS sequence"/>
</dbReference>
<proteinExistence type="predicted"/>
<name>A0A069RFL9_PEPLI</name>
<dbReference type="OrthoDB" id="9799867at2"/>
<accession>A0A069RFL9</accession>
<dbReference type="Pfam" id="PF03646">
    <property type="entry name" value="FlaG"/>
    <property type="match status" value="1"/>
</dbReference>
<dbReference type="PANTHER" id="PTHR37166">
    <property type="entry name" value="PROTEIN FLAG"/>
    <property type="match status" value="1"/>
</dbReference>
<sequence length="120" mass="13476">MRLGGAAVSSSMTSKKNEIYYSRNISPEKTDVFNQAKRNKNQAAYPGEKKLIEAVEKENPDIMGISTNLEFSVHKKTKQIMVKIVDSNTKEVLKELPSEKILDMAAHMMEKAGIFIDKKA</sequence>
<dbReference type="Gene3D" id="3.30.160.170">
    <property type="entry name" value="FlaG-like"/>
    <property type="match status" value="1"/>
</dbReference>
<dbReference type="RefSeq" id="WP_038264397.1">
    <property type="nucleotide sequence ID" value="NZ_FSRH01000011.1"/>
</dbReference>